<comment type="subcellular location">
    <subcellularLocation>
        <location evidence="1">Cell membrane</location>
        <topology evidence="1">Multi-pass membrane protein</topology>
    </subcellularLocation>
</comment>
<dbReference type="InterPro" id="IPR011527">
    <property type="entry name" value="ABC1_TM_dom"/>
</dbReference>
<keyword evidence="6 8" id="KW-1133">Transmembrane helix</keyword>
<dbReference type="AlphaFoldDB" id="A0AAQ3L8Q8"/>
<dbReference type="InterPro" id="IPR039421">
    <property type="entry name" value="Type_1_exporter"/>
</dbReference>
<dbReference type="InterPro" id="IPR003593">
    <property type="entry name" value="AAA+_ATPase"/>
</dbReference>
<dbReference type="GO" id="GO:0005524">
    <property type="term" value="F:ATP binding"/>
    <property type="evidence" value="ECO:0007669"/>
    <property type="project" value="UniProtKB-KW"/>
</dbReference>
<evidence type="ECO:0000256" key="6">
    <source>
        <dbReference type="ARBA" id="ARBA00022989"/>
    </source>
</evidence>
<keyword evidence="7 8" id="KW-0472">Membrane</keyword>
<evidence type="ECO:0000313" key="11">
    <source>
        <dbReference type="EMBL" id="WOO41405.1"/>
    </source>
</evidence>
<sequence length="585" mass="65047">MKTIWRVSQYLFRYRGLFWLTIFLAVTMTGLQVYIPRQIQTILEGVGGDGSLSSLWIGVGTIAALYFGSELCNGLRILINNTLEQKVLVDMRREVHSKLLGLPVSFFDQRKSGEISSRVIEDVATVERALLDGTEIGVRAFVMIVGVSVALFLENAFLAWFVFLPVPILLILGYFYSKHGRKLWKKVRESAGDLNSLLVEDIQGNRLIQTFGLQERESGRFDERAQLLRRRTLKAMYRWAVYNPGTTFITNLGLVSVVGVGGYLIFAGNADFDFPAMVAFLIWANMLYMPIGQLHGLNHMLAAGKASGDRVFEILDAEVDVEPPEAPKAFPAGLLGVSFRNSTFNYPERAAVLENFNLEVEPGKVTALVGHTGAGKSTVANLAMRTYDVTGGSVLLGGVDIRELSINDIRQNIGHVAQDPFLFEGSVRDNMLLAKENATDDELIEALKGASAWEFVSKLPDGLDTNIGEKGIRLSQGEKQRLTISRVILKNPPIVILDEATASVDTITERQIQSALDNLMAERTVIVIAHRLSTIRKADKIVVLERGKILEQGNHAELIMKQERYAELWLHQVDVLEEEEALRTN</sequence>
<feature type="transmembrane region" description="Helical" evidence="8">
    <location>
        <begin position="272"/>
        <end position="291"/>
    </location>
</feature>
<dbReference type="EMBL" id="CP136920">
    <property type="protein sequence ID" value="WOO41405.1"/>
    <property type="molecule type" value="Genomic_DNA"/>
</dbReference>
<gene>
    <name evidence="11" type="ORF">RZN69_22525</name>
</gene>
<dbReference type="FunFam" id="3.40.50.300:FF:000287">
    <property type="entry name" value="Multidrug ABC transporter ATP-binding protein"/>
    <property type="match status" value="1"/>
</dbReference>
<dbReference type="InterPro" id="IPR017871">
    <property type="entry name" value="ABC_transporter-like_CS"/>
</dbReference>
<evidence type="ECO:0000256" key="8">
    <source>
        <dbReference type="SAM" id="Phobius"/>
    </source>
</evidence>
<dbReference type="SUPFAM" id="SSF52540">
    <property type="entry name" value="P-loop containing nucleoside triphosphate hydrolases"/>
    <property type="match status" value="1"/>
</dbReference>
<feature type="transmembrane region" description="Helical" evidence="8">
    <location>
        <begin position="55"/>
        <end position="79"/>
    </location>
</feature>
<reference evidence="11 12" key="1">
    <citation type="submission" date="2023-10" db="EMBL/GenBank/DDBJ databases">
        <title>Rubellicoccus peritrichatus gen. nov., sp. nov., isolated from an algae of coral reef tank.</title>
        <authorList>
            <person name="Luo J."/>
        </authorList>
    </citation>
    <scope>NUCLEOTIDE SEQUENCE [LARGE SCALE GENOMIC DNA]</scope>
    <source>
        <strain evidence="11 12">CR14</strain>
    </source>
</reference>
<protein>
    <submittedName>
        <fullName evidence="11">ABC transporter ATP-binding protein</fullName>
    </submittedName>
</protein>
<keyword evidence="2" id="KW-0813">Transport</keyword>
<keyword evidence="12" id="KW-1185">Reference proteome</keyword>
<dbReference type="SMART" id="SM00382">
    <property type="entry name" value="AAA"/>
    <property type="match status" value="1"/>
</dbReference>
<feature type="transmembrane region" description="Helical" evidence="8">
    <location>
        <begin position="136"/>
        <end position="153"/>
    </location>
</feature>
<dbReference type="PANTHER" id="PTHR43394:SF1">
    <property type="entry name" value="ATP-BINDING CASSETTE SUB-FAMILY B MEMBER 10, MITOCHONDRIAL"/>
    <property type="match status" value="1"/>
</dbReference>
<dbReference type="SUPFAM" id="SSF90123">
    <property type="entry name" value="ABC transporter transmembrane region"/>
    <property type="match status" value="1"/>
</dbReference>
<keyword evidence="4" id="KW-0547">Nucleotide-binding</keyword>
<proteinExistence type="predicted"/>
<evidence type="ECO:0000256" key="4">
    <source>
        <dbReference type="ARBA" id="ARBA00022741"/>
    </source>
</evidence>
<keyword evidence="5 11" id="KW-0067">ATP-binding</keyword>
<evidence type="ECO:0000256" key="5">
    <source>
        <dbReference type="ARBA" id="ARBA00022840"/>
    </source>
</evidence>
<dbReference type="InterPro" id="IPR036640">
    <property type="entry name" value="ABC1_TM_sf"/>
</dbReference>
<dbReference type="CDD" id="cd18778">
    <property type="entry name" value="ABC_6TM_exporter_like"/>
    <property type="match status" value="1"/>
</dbReference>
<dbReference type="PROSITE" id="PS50893">
    <property type="entry name" value="ABC_TRANSPORTER_2"/>
    <property type="match status" value="1"/>
</dbReference>
<evidence type="ECO:0000256" key="3">
    <source>
        <dbReference type="ARBA" id="ARBA00022692"/>
    </source>
</evidence>
<organism evidence="11 12">
    <name type="scientific">Rubellicoccus peritrichatus</name>
    <dbReference type="NCBI Taxonomy" id="3080537"/>
    <lineage>
        <taxon>Bacteria</taxon>
        <taxon>Pseudomonadati</taxon>
        <taxon>Verrucomicrobiota</taxon>
        <taxon>Opitutia</taxon>
        <taxon>Puniceicoccales</taxon>
        <taxon>Cerasicoccaceae</taxon>
        <taxon>Rubellicoccus</taxon>
    </lineage>
</organism>
<dbReference type="PANTHER" id="PTHR43394">
    <property type="entry name" value="ATP-DEPENDENT PERMEASE MDL1, MITOCHONDRIAL"/>
    <property type="match status" value="1"/>
</dbReference>
<feature type="transmembrane region" description="Helical" evidence="8">
    <location>
        <begin position="159"/>
        <end position="176"/>
    </location>
</feature>
<dbReference type="GO" id="GO:0005886">
    <property type="term" value="C:plasma membrane"/>
    <property type="evidence" value="ECO:0007669"/>
    <property type="project" value="UniProtKB-SubCell"/>
</dbReference>
<feature type="transmembrane region" description="Helical" evidence="8">
    <location>
        <begin position="239"/>
        <end position="266"/>
    </location>
</feature>
<dbReference type="InterPro" id="IPR027417">
    <property type="entry name" value="P-loop_NTPase"/>
</dbReference>
<dbReference type="PROSITE" id="PS00211">
    <property type="entry name" value="ABC_TRANSPORTER_1"/>
    <property type="match status" value="1"/>
</dbReference>
<evidence type="ECO:0000256" key="2">
    <source>
        <dbReference type="ARBA" id="ARBA00022448"/>
    </source>
</evidence>
<dbReference type="Proteomes" id="UP001304300">
    <property type="component" value="Chromosome"/>
</dbReference>
<dbReference type="Pfam" id="PF00005">
    <property type="entry name" value="ABC_tran"/>
    <property type="match status" value="1"/>
</dbReference>
<dbReference type="PROSITE" id="PS50929">
    <property type="entry name" value="ABC_TM1F"/>
    <property type="match status" value="1"/>
</dbReference>
<dbReference type="GO" id="GO:0015421">
    <property type="term" value="F:ABC-type oligopeptide transporter activity"/>
    <property type="evidence" value="ECO:0007669"/>
    <property type="project" value="TreeGrafter"/>
</dbReference>
<dbReference type="InterPro" id="IPR003439">
    <property type="entry name" value="ABC_transporter-like_ATP-bd"/>
</dbReference>
<dbReference type="Gene3D" id="1.20.1560.10">
    <property type="entry name" value="ABC transporter type 1, transmembrane domain"/>
    <property type="match status" value="1"/>
</dbReference>
<dbReference type="RefSeq" id="WP_317833889.1">
    <property type="nucleotide sequence ID" value="NZ_CP136920.1"/>
</dbReference>
<dbReference type="GO" id="GO:0016887">
    <property type="term" value="F:ATP hydrolysis activity"/>
    <property type="evidence" value="ECO:0007669"/>
    <property type="project" value="InterPro"/>
</dbReference>
<keyword evidence="3 8" id="KW-0812">Transmembrane</keyword>
<dbReference type="Pfam" id="PF00664">
    <property type="entry name" value="ABC_membrane"/>
    <property type="match status" value="1"/>
</dbReference>
<feature type="domain" description="ABC transmembrane type-1" evidence="10">
    <location>
        <begin position="19"/>
        <end position="303"/>
    </location>
</feature>
<evidence type="ECO:0000259" key="10">
    <source>
        <dbReference type="PROSITE" id="PS50929"/>
    </source>
</evidence>
<evidence type="ECO:0000313" key="12">
    <source>
        <dbReference type="Proteomes" id="UP001304300"/>
    </source>
</evidence>
<evidence type="ECO:0000256" key="1">
    <source>
        <dbReference type="ARBA" id="ARBA00004651"/>
    </source>
</evidence>
<feature type="transmembrane region" description="Helical" evidence="8">
    <location>
        <begin position="12"/>
        <end position="35"/>
    </location>
</feature>
<accession>A0AAQ3L8Q8</accession>
<name>A0AAQ3L8Q8_9BACT</name>
<evidence type="ECO:0000259" key="9">
    <source>
        <dbReference type="PROSITE" id="PS50893"/>
    </source>
</evidence>
<feature type="domain" description="ABC transporter" evidence="9">
    <location>
        <begin position="337"/>
        <end position="571"/>
    </location>
</feature>
<dbReference type="Gene3D" id="3.40.50.300">
    <property type="entry name" value="P-loop containing nucleotide triphosphate hydrolases"/>
    <property type="match status" value="1"/>
</dbReference>
<evidence type="ECO:0000256" key="7">
    <source>
        <dbReference type="ARBA" id="ARBA00023136"/>
    </source>
</evidence>